<reference evidence="1" key="1">
    <citation type="submission" date="2023-06" db="EMBL/GenBank/DDBJ databases">
        <authorList>
            <consortium name="Lawrence Berkeley National Laboratory"/>
            <person name="Ahrendt S."/>
            <person name="Sahu N."/>
            <person name="Indic B."/>
            <person name="Wong-Bajracharya J."/>
            <person name="Merenyi Z."/>
            <person name="Ke H.-M."/>
            <person name="Monk M."/>
            <person name="Kocsube S."/>
            <person name="Drula E."/>
            <person name="Lipzen A."/>
            <person name="Balint B."/>
            <person name="Henrissat B."/>
            <person name="Andreopoulos B."/>
            <person name="Martin F.M."/>
            <person name="Harder C.B."/>
            <person name="Rigling D."/>
            <person name="Ford K.L."/>
            <person name="Foster G.D."/>
            <person name="Pangilinan J."/>
            <person name="Papanicolaou A."/>
            <person name="Barry K."/>
            <person name="LaButti K."/>
            <person name="Viragh M."/>
            <person name="Koriabine M."/>
            <person name="Yan M."/>
            <person name="Riley R."/>
            <person name="Champramary S."/>
            <person name="Plett K.L."/>
            <person name="Tsai I.J."/>
            <person name="Slot J."/>
            <person name="Sipos G."/>
            <person name="Plett J."/>
            <person name="Nagy L.G."/>
            <person name="Grigoriev I.V."/>
        </authorList>
    </citation>
    <scope>NUCLEOTIDE SEQUENCE</scope>
    <source>
        <strain evidence="1">FPL87.14</strain>
    </source>
</reference>
<organism evidence="1 2">
    <name type="scientific">Armillaria borealis</name>
    <dbReference type="NCBI Taxonomy" id="47425"/>
    <lineage>
        <taxon>Eukaryota</taxon>
        <taxon>Fungi</taxon>
        <taxon>Dikarya</taxon>
        <taxon>Basidiomycota</taxon>
        <taxon>Agaricomycotina</taxon>
        <taxon>Agaricomycetes</taxon>
        <taxon>Agaricomycetidae</taxon>
        <taxon>Agaricales</taxon>
        <taxon>Marasmiineae</taxon>
        <taxon>Physalacriaceae</taxon>
        <taxon>Armillaria</taxon>
    </lineage>
</organism>
<evidence type="ECO:0000313" key="1">
    <source>
        <dbReference type="EMBL" id="KAK0438456.1"/>
    </source>
</evidence>
<comment type="caution">
    <text evidence="1">The sequence shown here is derived from an EMBL/GenBank/DDBJ whole genome shotgun (WGS) entry which is preliminary data.</text>
</comment>
<proteinExistence type="predicted"/>
<accession>A0AA39J961</accession>
<protein>
    <submittedName>
        <fullName evidence="1">Uncharacterized protein</fullName>
    </submittedName>
</protein>
<sequence>MEKGRYSHVQFIFPTRVGPEADCPYQWGQAQNTPQVVVYTIRAIIGPGRRI</sequence>
<gene>
    <name evidence="1" type="ORF">EV421DRAFT_2037831</name>
</gene>
<dbReference type="Proteomes" id="UP001175226">
    <property type="component" value="Unassembled WGS sequence"/>
</dbReference>
<name>A0AA39J961_9AGAR</name>
<dbReference type="AlphaFoldDB" id="A0AA39J961"/>
<keyword evidence="2" id="KW-1185">Reference proteome</keyword>
<dbReference type="EMBL" id="JAUEPT010000043">
    <property type="protein sequence ID" value="KAK0438456.1"/>
    <property type="molecule type" value="Genomic_DNA"/>
</dbReference>
<evidence type="ECO:0000313" key="2">
    <source>
        <dbReference type="Proteomes" id="UP001175226"/>
    </source>
</evidence>